<evidence type="ECO:0000256" key="1">
    <source>
        <dbReference type="ARBA" id="ARBA00022603"/>
    </source>
</evidence>
<name>A0A4Y8KS69_9MICO</name>
<sequence length="454" mass="49451">MVTFGRGEDGTPERVWAAAEWRAALPELPLHDLRRLVVVAAHPYDEALGAGGLIARVAAMGLPISVLVLSNGDLSNTGSSNVTPERLAAIRRIDVMDTVAAMAPEVRLRLLELPDGLLSAHVDDASQAIATDVGESGPGTWIVAPWRADGQPDHMAAGQAAVDAAKASGARLFEYPIWAWHWSTPTDKVWPDAALRALDLTAAEREAKAKALGLRRTPGHESHEATGDEPIFKPEFSAYFTRRFETFIEADVGESLKAPFPGRMYSNETDPQGGDPGWYERRKRALTMAVLPREHFSAALELGCSTGVLTSALAGRCTRLLALDGVETAVELARARLAGQPHVTFEKRCLPLDWPDGTFDLIVLSEVAYFCSTAELGRLLAKCRASLTPDGVLLACNRRHPVREYPLSSDHVHTELTRLSGLQRTVEHREKDFLLDVFEPRPARSVAEREGLVG</sequence>
<evidence type="ECO:0000259" key="5">
    <source>
        <dbReference type="Pfam" id="PF13649"/>
    </source>
</evidence>
<proteinExistence type="predicted"/>
<dbReference type="Gene3D" id="3.40.50.10320">
    <property type="entry name" value="LmbE-like"/>
    <property type="match status" value="1"/>
</dbReference>
<dbReference type="EMBL" id="SOHQ01000019">
    <property type="protein sequence ID" value="TFD79989.1"/>
    <property type="molecule type" value="Genomic_DNA"/>
</dbReference>
<dbReference type="Pfam" id="PF02585">
    <property type="entry name" value="PIG-L"/>
    <property type="match status" value="1"/>
</dbReference>
<dbReference type="InterPro" id="IPR041698">
    <property type="entry name" value="Methyltransf_25"/>
</dbReference>
<accession>A0A4Y8KS69</accession>
<comment type="caution">
    <text evidence="6">The sequence shown here is derived from an EMBL/GenBank/DDBJ whole genome shotgun (WGS) entry which is preliminary data.</text>
</comment>
<dbReference type="RefSeq" id="WP_134172285.1">
    <property type="nucleotide sequence ID" value="NZ_SODI01000001.1"/>
</dbReference>
<organism evidence="6 7">
    <name type="scientific">Cryobacterium psychrophilum</name>
    <dbReference type="NCBI Taxonomy" id="41988"/>
    <lineage>
        <taxon>Bacteria</taxon>
        <taxon>Bacillati</taxon>
        <taxon>Actinomycetota</taxon>
        <taxon>Actinomycetes</taxon>
        <taxon>Micrococcales</taxon>
        <taxon>Microbacteriaceae</taxon>
        <taxon>Cryobacterium</taxon>
    </lineage>
</organism>
<evidence type="ECO:0000256" key="4">
    <source>
        <dbReference type="ARBA" id="ARBA00022833"/>
    </source>
</evidence>
<dbReference type="GO" id="GO:0016137">
    <property type="term" value="P:glycoside metabolic process"/>
    <property type="evidence" value="ECO:0007669"/>
    <property type="project" value="UniProtKB-ARBA"/>
</dbReference>
<keyword evidence="1 6" id="KW-0489">Methyltransferase</keyword>
<gene>
    <name evidence="6" type="ORF">E3T53_06195</name>
</gene>
<dbReference type="GO" id="GO:0032259">
    <property type="term" value="P:methylation"/>
    <property type="evidence" value="ECO:0007669"/>
    <property type="project" value="UniProtKB-KW"/>
</dbReference>
<dbReference type="Gene3D" id="3.40.50.150">
    <property type="entry name" value="Vaccinia Virus protein VP39"/>
    <property type="match status" value="1"/>
</dbReference>
<evidence type="ECO:0000313" key="7">
    <source>
        <dbReference type="Proteomes" id="UP000298218"/>
    </source>
</evidence>
<reference evidence="6 7" key="1">
    <citation type="submission" date="2019-03" db="EMBL/GenBank/DDBJ databases">
        <title>Genomics of glacier-inhabiting Cryobacterium strains.</title>
        <authorList>
            <person name="Liu Q."/>
            <person name="Xin Y.-H."/>
        </authorList>
    </citation>
    <scope>NUCLEOTIDE SEQUENCE [LARGE SCALE GENOMIC DNA]</scope>
    <source>
        <strain evidence="6 7">CGMCC 1.4292</strain>
    </source>
</reference>
<keyword evidence="2 6" id="KW-0808">Transferase</keyword>
<dbReference type="CDD" id="cd02440">
    <property type="entry name" value="AdoMet_MTases"/>
    <property type="match status" value="1"/>
</dbReference>
<evidence type="ECO:0000256" key="3">
    <source>
        <dbReference type="ARBA" id="ARBA00022691"/>
    </source>
</evidence>
<dbReference type="PANTHER" id="PTHR43464:SF19">
    <property type="entry name" value="UBIQUINONE BIOSYNTHESIS O-METHYLTRANSFERASE, MITOCHONDRIAL"/>
    <property type="match status" value="1"/>
</dbReference>
<evidence type="ECO:0000313" key="6">
    <source>
        <dbReference type="EMBL" id="TFD79989.1"/>
    </source>
</evidence>
<dbReference type="OrthoDB" id="116799at2"/>
<keyword evidence="3" id="KW-0949">S-adenosyl-L-methionine</keyword>
<feature type="domain" description="Methyltransferase" evidence="5">
    <location>
        <begin position="300"/>
        <end position="391"/>
    </location>
</feature>
<dbReference type="InterPro" id="IPR024078">
    <property type="entry name" value="LmbE-like_dom_sf"/>
</dbReference>
<keyword evidence="4" id="KW-0862">Zinc</keyword>
<dbReference type="PANTHER" id="PTHR43464">
    <property type="entry name" value="METHYLTRANSFERASE"/>
    <property type="match status" value="1"/>
</dbReference>
<dbReference type="GO" id="GO:0008168">
    <property type="term" value="F:methyltransferase activity"/>
    <property type="evidence" value="ECO:0007669"/>
    <property type="project" value="UniProtKB-KW"/>
</dbReference>
<dbReference type="InterPro" id="IPR029063">
    <property type="entry name" value="SAM-dependent_MTases_sf"/>
</dbReference>
<dbReference type="Pfam" id="PF13649">
    <property type="entry name" value="Methyltransf_25"/>
    <property type="match status" value="1"/>
</dbReference>
<keyword evidence="7" id="KW-1185">Reference proteome</keyword>
<evidence type="ECO:0000256" key="2">
    <source>
        <dbReference type="ARBA" id="ARBA00022679"/>
    </source>
</evidence>
<protein>
    <submittedName>
        <fullName evidence="6">Methyltransferase domain-containing protein</fullName>
    </submittedName>
</protein>
<dbReference type="AlphaFoldDB" id="A0A4Y8KS69"/>
<dbReference type="Proteomes" id="UP000298218">
    <property type="component" value="Unassembled WGS sequence"/>
</dbReference>
<dbReference type="SUPFAM" id="SSF53335">
    <property type="entry name" value="S-adenosyl-L-methionine-dependent methyltransferases"/>
    <property type="match status" value="1"/>
</dbReference>
<dbReference type="InterPro" id="IPR003737">
    <property type="entry name" value="GlcNAc_PI_deacetylase-related"/>
</dbReference>
<dbReference type="SUPFAM" id="SSF102588">
    <property type="entry name" value="LmbE-like"/>
    <property type="match status" value="1"/>
</dbReference>